<organism evidence="14 15">
    <name type="scientific">Orenia marismortui</name>
    <dbReference type="NCBI Taxonomy" id="46469"/>
    <lineage>
        <taxon>Bacteria</taxon>
        <taxon>Bacillati</taxon>
        <taxon>Bacillota</taxon>
        <taxon>Clostridia</taxon>
        <taxon>Halanaerobiales</taxon>
        <taxon>Halobacteroidaceae</taxon>
        <taxon>Orenia</taxon>
    </lineage>
</organism>
<evidence type="ECO:0000259" key="13">
    <source>
        <dbReference type="PROSITE" id="PS51163"/>
    </source>
</evidence>
<keyword evidence="15" id="KW-1185">Reference proteome</keyword>
<evidence type="ECO:0000256" key="2">
    <source>
        <dbReference type="ARBA" id="ARBA00005614"/>
    </source>
</evidence>
<dbReference type="InterPro" id="IPR055128">
    <property type="entry name" value="HypF_C_2"/>
</dbReference>
<name>A0A4R8H047_9FIRM</name>
<feature type="domain" description="YrdC-like" evidence="13">
    <location>
        <begin position="201"/>
        <end position="385"/>
    </location>
</feature>
<evidence type="ECO:0000313" key="15">
    <source>
        <dbReference type="Proteomes" id="UP000295832"/>
    </source>
</evidence>
<dbReference type="InterPro" id="IPR006070">
    <property type="entry name" value="Sua5-like_dom"/>
</dbReference>
<dbReference type="PIRSF" id="PIRSF006256">
    <property type="entry name" value="CMPcnvr_hdrg_mat"/>
    <property type="match status" value="1"/>
</dbReference>
<dbReference type="Gene3D" id="3.30.420.360">
    <property type="match status" value="1"/>
</dbReference>
<evidence type="ECO:0000256" key="4">
    <source>
        <dbReference type="ARBA" id="ARBA00022598"/>
    </source>
</evidence>
<feature type="domain" description="Acylphosphatase-like" evidence="12">
    <location>
        <begin position="5"/>
        <end position="91"/>
    </location>
</feature>
<dbReference type="Gene3D" id="3.30.420.40">
    <property type="match status" value="1"/>
</dbReference>
<comment type="similarity">
    <text evidence="3 10">Belongs to the carbamoyltransferase HypF family.</text>
</comment>
<dbReference type="PROSITE" id="PS00150">
    <property type="entry name" value="ACYLPHOSPHATASE_1"/>
    <property type="match status" value="1"/>
</dbReference>
<evidence type="ECO:0000256" key="1">
    <source>
        <dbReference type="ARBA" id="ARBA00004711"/>
    </source>
</evidence>
<comment type="pathway">
    <text evidence="1">Protein modification; [NiFe] hydrogenase maturation.</text>
</comment>
<gene>
    <name evidence="14" type="ORF">C7959_107106</name>
</gene>
<dbReference type="SUPFAM" id="SSF55821">
    <property type="entry name" value="YrdC/RibB"/>
    <property type="match status" value="1"/>
</dbReference>
<proteinExistence type="inferred from homology"/>
<dbReference type="Gene3D" id="3.90.870.50">
    <property type="match status" value="1"/>
</dbReference>
<accession>A0A4R8H047</accession>
<dbReference type="UniPathway" id="UPA00335"/>
<dbReference type="PANTHER" id="PTHR42959:SF1">
    <property type="entry name" value="CARBAMOYLTRANSFERASE HYPF"/>
    <property type="match status" value="1"/>
</dbReference>
<keyword evidence="7" id="KW-0862">Zinc</keyword>
<reference evidence="14 15" key="1">
    <citation type="submission" date="2019-03" db="EMBL/GenBank/DDBJ databases">
        <title>Subsurface microbial communities from deep shales in Ohio and West Virginia, USA.</title>
        <authorList>
            <person name="Wrighton K."/>
        </authorList>
    </citation>
    <scope>NUCLEOTIDE SEQUENCE [LARGE SCALE GENOMIC DNA]</scope>
    <source>
        <strain evidence="14 15">MSL 6dP</strain>
    </source>
</reference>
<dbReference type="Pfam" id="PF00708">
    <property type="entry name" value="Acylphosphatase"/>
    <property type="match status" value="1"/>
</dbReference>
<dbReference type="SUPFAM" id="SSF53067">
    <property type="entry name" value="Actin-like ATPase domain"/>
    <property type="match status" value="1"/>
</dbReference>
<dbReference type="GO" id="GO:0003725">
    <property type="term" value="F:double-stranded RNA binding"/>
    <property type="evidence" value="ECO:0007669"/>
    <property type="project" value="InterPro"/>
</dbReference>
<evidence type="ECO:0000256" key="8">
    <source>
        <dbReference type="ARBA" id="ARBA00047645"/>
    </source>
</evidence>
<dbReference type="EMBL" id="SOEG01000007">
    <property type="protein sequence ID" value="TDX52397.1"/>
    <property type="molecule type" value="Genomic_DNA"/>
</dbReference>
<evidence type="ECO:0000256" key="9">
    <source>
        <dbReference type="ARBA" id="ARBA00048220"/>
    </source>
</evidence>
<comment type="catalytic activity">
    <reaction evidence="9">
        <text>C-terminal L-cysteinyl-[HypE protein] + carbamoyl phosphate + ATP + H2O = C-terminal S-carboxamide-L-cysteinyl-[HypE protein] + AMP + phosphate + diphosphate + H(+)</text>
        <dbReference type="Rhea" id="RHEA:55636"/>
        <dbReference type="Rhea" id="RHEA-COMP:14247"/>
        <dbReference type="Rhea" id="RHEA-COMP:14392"/>
        <dbReference type="ChEBI" id="CHEBI:15377"/>
        <dbReference type="ChEBI" id="CHEBI:15378"/>
        <dbReference type="ChEBI" id="CHEBI:30616"/>
        <dbReference type="ChEBI" id="CHEBI:33019"/>
        <dbReference type="ChEBI" id="CHEBI:43474"/>
        <dbReference type="ChEBI" id="CHEBI:58228"/>
        <dbReference type="ChEBI" id="CHEBI:76913"/>
        <dbReference type="ChEBI" id="CHEBI:139126"/>
        <dbReference type="ChEBI" id="CHEBI:456215"/>
    </reaction>
</comment>
<keyword evidence="14" id="KW-0808">Transferase</keyword>
<dbReference type="Pfam" id="PF22521">
    <property type="entry name" value="HypF_C_2"/>
    <property type="match status" value="1"/>
</dbReference>
<dbReference type="Pfam" id="PF17788">
    <property type="entry name" value="HypF_C"/>
    <property type="match status" value="1"/>
</dbReference>
<dbReference type="FunFam" id="3.30.420.40:FF:000124">
    <property type="entry name" value="Carbamoyltransferase HypF"/>
    <property type="match status" value="1"/>
</dbReference>
<keyword evidence="11" id="KW-0378">Hydrolase</keyword>
<dbReference type="STRING" id="926561.GCA_000379025_01421"/>
<dbReference type="InterPro" id="IPR043129">
    <property type="entry name" value="ATPase_NBD"/>
</dbReference>
<dbReference type="GO" id="GO:0016874">
    <property type="term" value="F:ligase activity"/>
    <property type="evidence" value="ECO:0007669"/>
    <property type="project" value="UniProtKB-UniRule"/>
</dbReference>
<comment type="caution">
    <text evidence="14">The sequence shown here is derived from an EMBL/GenBank/DDBJ whole genome shotgun (WGS) entry which is preliminary data.</text>
</comment>
<keyword evidence="4" id="KW-0436">Ligase</keyword>
<dbReference type="Pfam" id="PF07503">
    <property type="entry name" value="zf-HYPF"/>
    <property type="match status" value="2"/>
</dbReference>
<evidence type="ECO:0000256" key="3">
    <source>
        <dbReference type="ARBA" id="ARBA00008097"/>
    </source>
</evidence>
<dbReference type="GO" id="GO:0016743">
    <property type="term" value="F:carboxyl- or carbamoyltransferase activity"/>
    <property type="evidence" value="ECO:0007669"/>
    <property type="project" value="UniProtKB-UniRule"/>
</dbReference>
<evidence type="ECO:0000256" key="11">
    <source>
        <dbReference type="PROSITE-ProRule" id="PRU00520"/>
    </source>
</evidence>
<dbReference type="GO" id="GO:0051604">
    <property type="term" value="P:protein maturation"/>
    <property type="evidence" value="ECO:0007669"/>
    <property type="project" value="TreeGrafter"/>
</dbReference>
<evidence type="ECO:0000256" key="6">
    <source>
        <dbReference type="ARBA" id="ARBA00022771"/>
    </source>
</evidence>
<dbReference type="GO" id="GO:0008270">
    <property type="term" value="F:zinc ion binding"/>
    <property type="evidence" value="ECO:0007669"/>
    <property type="project" value="UniProtKB-KW"/>
</dbReference>
<keyword evidence="6" id="KW-0863">Zinc-finger</keyword>
<evidence type="ECO:0000256" key="10">
    <source>
        <dbReference type="PIRNR" id="PIRNR006256"/>
    </source>
</evidence>
<dbReference type="AlphaFoldDB" id="A0A4R8H047"/>
<dbReference type="InterPro" id="IPR011125">
    <property type="entry name" value="Znf_HypF"/>
</dbReference>
<dbReference type="Gene3D" id="3.30.110.120">
    <property type="match status" value="1"/>
</dbReference>
<dbReference type="SUPFAM" id="SSF54975">
    <property type="entry name" value="Acylphosphatase/BLUF domain-like"/>
    <property type="match status" value="1"/>
</dbReference>
<dbReference type="PANTHER" id="PTHR42959">
    <property type="entry name" value="CARBAMOYLTRANSFERASE"/>
    <property type="match status" value="1"/>
</dbReference>
<dbReference type="Proteomes" id="UP000295832">
    <property type="component" value="Unassembled WGS sequence"/>
</dbReference>
<dbReference type="InterPro" id="IPR017968">
    <property type="entry name" value="Acylphosphatase_CS"/>
</dbReference>
<dbReference type="InterPro" id="IPR051060">
    <property type="entry name" value="Carbamoyltrans_HypF-like"/>
</dbReference>
<feature type="active site" evidence="11">
    <location>
        <position position="38"/>
    </location>
</feature>
<dbReference type="InterPro" id="IPR041440">
    <property type="entry name" value="HypF_C"/>
</dbReference>
<keyword evidence="5" id="KW-0479">Metal-binding</keyword>
<dbReference type="InterPro" id="IPR001792">
    <property type="entry name" value="Acylphosphatase-like_dom"/>
</dbReference>
<dbReference type="Pfam" id="PF01300">
    <property type="entry name" value="Sua5_yciO_yrdC"/>
    <property type="match status" value="1"/>
</dbReference>
<dbReference type="InterPro" id="IPR004421">
    <property type="entry name" value="Carbamoyltransferase_HypF"/>
</dbReference>
<feature type="active site" evidence="11">
    <location>
        <position position="20"/>
    </location>
</feature>
<comment type="similarity">
    <text evidence="2">Belongs to the acylphosphatase family.</text>
</comment>
<comment type="catalytic activity">
    <reaction evidence="8 11">
        <text>an acyl phosphate + H2O = a carboxylate + phosphate + H(+)</text>
        <dbReference type="Rhea" id="RHEA:14965"/>
        <dbReference type="ChEBI" id="CHEBI:15377"/>
        <dbReference type="ChEBI" id="CHEBI:15378"/>
        <dbReference type="ChEBI" id="CHEBI:29067"/>
        <dbReference type="ChEBI" id="CHEBI:43474"/>
        <dbReference type="ChEBI" id="CHEBI:59918"/>
        <dbReference type="EC" id="3.6.1.7"/>
    </reaction>
</comment>
<protein>
    <recommendedName>
        <fullName evidence="10">Carbamoyltransferase</fullName>
        <ecNumber evidence="10">6.2.-.-</ecNumber>
    </recommendedName>
</protein>
<dbReference type="GO" id="GO:0003998">
    <property type="term" value="F:acylphosphatase activity"/>
    <property type="evidence" value="ECO:0007669"/>
    <property type="project" value="UniProtKB-EC"/>
</dbReference>
<dbReference type="InterPro" id="IPR036046">
    <property type="entry name" value="Acylphosphatase-like_dom_sf"/>
</dbReference>
<dbReference type="RefSeq" id="WP_134115914.1">
    <property type="nucleotide sequence ID" value="NZ_SOEG01000007.1"/>
</dbReference>
<evidence type="ECO:0000256" key="5">
    <source>
        <dbReference type="ARBA" id="ARBA00022723"/>
    </source>
</evidence>
<evidence type="ECO:0000313" key="14">
    <source>
        <dbReference type="EMBL" id="TDX52397.1"/>
    </source>
</evidence>
<dbReference type="EC" id="6.2.-.-" evidence="10"/>
<dbReference type="PROSITE" id="PS51163">
    <property type="entry name" value="YRDC"/>
    <property type="match status" value="1"/>
</dbReference>
<dbReference type="InterPro" id="IPR017945">
    <property type="entry name" value="DHBP_synth_RibB-like_a/b_dom"/>
</dbReference>
<dbReference type="PROSITE" id="PS51160">
    <property type="entry name" value="ACYLPHOSPHATASE_3"/>
    <property type="match status" value="1"/>
</dbReference>
<evidence type="ECO:0000259" key="12">
    <source>
        <dbReference type="PROSITE" id="PS51160"/>
    </source>
</evidence>
<dbReference type="NCBIfam" id="TIGR00143">
    <property type="entry name" value="hypF"/>
    <property type="match status" value="1"/>
</dbReference>
<evidence type="ECO:0000256" key="7">
    <source>
        <dbReference type="ARBA" id="ARBA00022833"/>
    </source>
</evidence>
<sequence length="765" mass="86344">MKKVRKKIKIKGIVQGVGFRPFIYRLASKQNLVGWVNNNSQGVIIDIEGESEKISSFLSLINSKSPPLAKIDSIELREVPLKGYDNFSIKQSSTNTEDITLISSDIVTCLDCQEEVKNFNNHRYRYPFTNCTNCGPRYSIIEDLPYDRAVTTMKDFKMCDSCREEYEDPSSRRFHAQPNACPKCGPQLWLTDNLGSELAVKDPLKQAIKLLKQEKLLAIKGLGGFHLACDGKSDTAIKELRARKRRPDKPLAVMMRDREVVKKYCYLNSREEEILTGIRRPILLLKRKNNSLPANISVDNNYLGVMLPYTPLHELLFEEGLEILVMTSANLSGLPLEYRNQGSLDNLKEFADYFLLHDREIKTPVDDSVSRIILGQETLIRRGRGYAPLAIKFAGLKETLACGAELKNSFAIAKKGYLFLSQHLGNISKLESYQNYQEVIKHLKEIYQINPELIAYDLHPEYLTTKFAQSQGGQKVGVQHHHAHLVSCMVENEVSDRVIGLAFDGTGLGIDGRLWGGEFLLCDYTNFKRVGHLEYVKMPGGEQSIKEPWRMAISYLYEAYGDDIELFTELIDIDEERIKKIVKLIKADINSPQTSSMGRLFDAVGVLVALGKFITYEAQVAIKLEASVISNEVGEYDYQIKNNDGHYIVNTTSLIKSIVNDIKLGVNKGVIARKFHNTVIDFSVAICKLVRRDYKINSVALSGGVFQNKILLEGIYQQLIAQDFKVYFHKQIPSNDGGLAVGQLVIANYQKGAKNDVHSNTRKSD</sequence>